<feature type="compositionally biased region" description="Polar residues" evidence="1">
    <location>
        <begin position="208"/>
        <end position="223"/>
    </location>
</feature>
<feature type="compositionally biased region" description="Polar residues" evidence="1">
    <location>
        <begin position="1908"/>
        <end position="1923"/>
    </location>
</feature>
<feature type="region of interest" description="Disordered" evidence="1">
    <location>
        <begin position="46"/>
        <end position="97"/>
    </location>
</feature>
<gene>
    <name evidence="2" type="ORF">FSP39_015953</name>
</gene>
<feature type="region of interest" description="Disordered" evidence="1">
    <location>
        <begin position="458"/>
        <end position="596"/>
    </location>
</feature>
<feature type="compositionally biased region" description="Low complexity" evidence="1">
    <location>
        <begin position="1628"/>
        <end position="1637"/>
    </location>
</feature>
<reference evidence="2" key="1">
    <citation type="submission" date="2019-08" db="EMBL/GenBank/DDBJ databases">
        <title>The improved chromosome-level genome for the pearl oyster Pinctada fucata martensii using PacBio sequencing and Hi-C.</title>
        <authorList>
            <person name="Zheng Z."/>
        </authorList>
    </citation>
    <scope>NUCLEOTIDE SEQUENCE</scope>
    <source>
        <strain evidence="2">ZZ-2019</strain>
        <tissue evidence="2">Adductor muscle</tissue>
    </source>
</reference>
<feature type="region of interest" description="Disordered" evidence="1">
    <location>
        <begin position="637"/>
        <end position="657"/>
    </location>
</feature>
<feature type="compositionally biased region" description="Polar residues" evidence="1">
    <location>
        <begin position="1229"/>
        <end position="1268"/>
    </location>
</feature>
<feature type="region of interest" description="Disordered" evidence="1">
    <location>
        <begin position="2123"/>
        <end position="2142"/>
    </location>
</feature>
<proteinExistence type="predicted"/>
<comment type="caution">
    <text evidence="2">The sequence shown here is derived from an EMBL/GenBank/DDBJ whole genome shotgun (WGS) entry which is preliminary data.</text>
</comment>
<feature type="compositionally biased region" description="Polar residues" evidence="1">
    <location>
        <begin position="519"/>
        <end position="530"/>
    </location>
</feature>
<feature type="region of interest" description="Disordered" evidence="1">
    <location>
        <begin position="1229"/>
        <end position="1287"/>
    </location>
</feature>
<feature type="compositionally biased region" description="Acidic residues" evidence="1">
    <location>
        <begin position="2197"/>
        <end position="2208"/>
    </location>
</feature>
<feature type="compositionally biased region" description="Polar residues" evidence="1">
    <location>
        <begin position="1443"/>
        <end position="1461"/>
    </location>
</feature>
<evidence type="ECO:0000256" key="1">
    <source>
        <dbReference type="SAM" id="MobiDB-lite"/>
    </source>
</evidence>
<feature type="compositionally biased region" description="Basic and acidic residues" evidence="1">
    <location>
        <begin position="532"/>
        <end position="568"/>
    </location>
</feature>
<protein>
    <submittedName>
        <fullName evidence="2">Uncharacterized protein</fullName>
    </submittedName>
</protein>
<feature type="compositionally biased region" description="Polar residues" evidence="1">
    <location>
        <begin position="1412"/>
        <end position="1436"/>
    </location>
</feature>
<feature type="region of interest" description="Disordered" evidence="1">
    <location>
        <begin position="288"/>
        <end position="321"/>
    </location>
</feature>
<feature type="compositionally biased region" description="Polar residues" evidence="1">
    <location>
        <begin position="1202"/>
        <end position="1215"/>
    </location>
</feature>
<feature type="compositionally biased region" description="Basic and acidic residues" evidence="1">
    <location>
        <begin position="638"/>
        <end position="648"/>
    </location>
</feature>
<feature type="region of interest" description="Disordered" evidence="1">
    <location>
        <begin position="1643"/>
        <end position="1662"/>
    </location>
</feature>
<feature type="region of interest" description="Disordered" evidence="1">
    <location>
        <begin position="1593"/>
        <end position="1637"/>
    </location>
</feature>
<feature type="compositionally biased region" description="Basic and acidic residues" evidence="1">
    <location>
        <begin position="1301"/>
        <end position="1312"/>
    </location>
</feature>
<feature type="region of interest" description="Disordered" evidence="1">
    <location>
        <begin position="1330"/>
        <end position="1361"/>
    </location>
</feature>
<sequence>MSDSAHPCHNLSNPAAQIFMCRHCMAKFYDPIQRWRHSKICKKALAKSNPEIQTPNPVKKAPSQLPSRKPEDVIEEEPPVQVQTPPKKRKGNGESSSNLSCVICKKIFINMEEMREHVRNPCNKPERVLPSRGDATIETNPQLMLFENQLRQLEDAAKGGEENTCSQIESLLMAAQALQQHQYQQEKIGPQQQSPNESPPVEDVDGTILSQKSSSEPSGQFPVTNHIPGSIARNSIITDTTLLDNSQQVMDTELPSDTSKDGCTNSQDPGGNPSVIQVNATTIRLRLPEANKETPGKEASSGNELTVPGSTEENLSQEPQDLESSFTCELLQKGNCAATGIKIKKKKASPVPVSKVKTSAKKDISQKNKDFTKLSNKAIHRKVSKVTVDLSKNNQCHLKGCRHNGTITNLSTESDGKKKAKPQEVKVVDSEPLLDKSNENVNEEEKGKTEVIEINTFTVTENTNNSSEKKEEANKSNVKTITRREPSTRIRKRKVPFQELENSFSSYKKMIRDEKKPATTVSAKKSNSDTNPEEKKDKKLPVKDSKKPVRDSKKSGSDTAKPNKESPKTSKSNKKATNETKVKKEDKKNNSKVKAVRTPKCRICDKVFKTLDLLKKHNKVPCKVRLTRNLTQKVLRPKRSENNQKETAKPVVKKTAKPVSEPKMKMFDRKFTDARIENNTVKKSRKPVRRQKPEYNFCITRSQSLKRVQWAIDLEGLTEKEQYFYGLGLVSIEQIPIKCASSVIKQTQSVSVVENKQKEVNELPPVLEKVVEVRRHIQDDIYILNDPIRKSSDPPPLISVDSESSATKNRPDLIICDNSNKENLCFLPSVESAKSPLKTLEDRHFLDAIEMNSDNKEQAIESVQTEVTNTCVKDKDKEEVSEGNKSPAITVGLQTDITTEKIMYPRPDFYRRFLKKMEKQRLKDEEEAREKQIQGNSDFAKKQDSHDVVKAPSNIFDKLDKPNLSDNAPARSESKVPEVTIVYPDKPILSNEKNEKGYVPKLPYDPKLYEYVDDTPPVIRVPAEENVKVKDQHGKELVDLLAQTVGIFPPSKDDKSAIASAENIVGDVENVHKTQSSQEEKLKIIVLNKPSTMPTTTIECPVGKDVVNVPDIVEKQTKAKDENSRNCTSDTSGERSVPDTVIEPQSVSDNMKLNCTSRVSTASAKVTKQMDSSISRSLLPNEIVDVHLNLQTEQVLDRSKDSTSFNVSDSKNNTQEQLINENKKNLCTPNSKLSHSIQSQLSVSTSVTKIPSSNEKGNTYSQSPQIQTSQNSKSSSNSGSIRQCHKPLKKRIDSYMLSLKQSEERAKEEKSKTNAQNAHITKQVNEQIVASTSQEMDKQKPKVDEKEIKSQHASFKENKEDEKLKPVDVSFSTPALSPLPQEHFEPICNTILTFDSDLLSSDILDINPFLDENNSGNSTLDTSVIVSPKPSDSSVIVSPKPLDSSSTQSLQNSNVGSQSSHAPEAKFGLSNDTLLYKDTFVTHATVSNPKSSIYSGCSAKSGLAQKTDTSQSTWHFQATTPQQRPSLPYATNISQTTGLVQKVGTAQIVSSPQRIGLPYTANLTHGICPPQPTNPPPQRMGLPYSGNISQTIGPVQTRNSSQRAHPPRTGPLCATNIHQTGTPNQTISSSQSTSHILESSNTVYSDISDDSDEEETTRRQNTTWKALPINSLPPVDLDVLRQADRLSKSQLSSSQLQNASLLPNRTVSLASNRSACPSSAMNSSFESSKLDWTENDEMYVMSLLRYSDHMTHQPLPFQMYNVHSHIGDSNLNFQSNSQNIMQNPAVTISYTNTQSTTSGHTSNNKPYTENRLPGCNTTIRFSSIGNAPEVPRSTGQSREVWNANTSFESVYSDISDDSNDGSNVPTTINSIFWQKPPVNNSVSILSRQNSSNVVSSAFSDISDDSSDGTVTRRNSAKKTNIPQSKLCLESSSTQSSRSNSSSITTKPNCPIASEIVTSSHQTPSNISVPHHNSFPDGNVFSRPFTVNDTLASVFSATNNVQKSSLSSNSIVQKTEIANEETRGDSEAVVERTNVNQVTCAFSDDSSEGFDKSFAEHSIYESDDNEKVELSLTSITEGKSQPANTLDKSLTPDSPMIEAFDQSSNDIKFAETLFDQVIKKDKIKQGNKDANSGKGSKHSDVSGVDRTLKASKFTNDRAFASIGQNPVSNVLSCGISDSSDVAYVVIDKGVEICRTVADTDDRDDSDTGDDYTQGSDLEWS</sequence>
<keyword evidence="3" id="KW-1185">Reference proteome</keyword>
<evidence type="ECO:0000313" key="3">
    <source>
        <dbReference type="Proteomes" id="UP001186944"/>
    </source>
</evidence>
<name>A0AA88YND5_PINIB</name>
<feature type="compositionally biased region" description="Basic and acidic residues" evidence="1">
    <location>
        <begin position="1335"/>
        <end position="1361"/>
    </location>
</feature>
<feature type="compositionally biased region" description="Polar residues" evidence="1">
    <location>
        <begin position="1616"/>
        <end position="1627"/>
    </location>
</feature>
<organism evidence="2 3">
    <name type="scientific">Pinctada imbricata</name>
    <name type="common">Atlantic pearl-oyster</name>
    <name type="synonym">Pinctada martensii</name>
    <dbReference type="NCBI Taxonomy" id="66713"/>
    <lineage>
        <taxon>Eukaryota</taxon>
        <taxon>Metazoa</taxon>
        <taxon>Spiralia</taxon>
        <taxon>Lophotrochozoa</taxon>
        <taxon>Mollusca</taxon>
        <taxon>Bivalvia</taxon>
        <taxon>Autobranchia</taxon>
        <taxon>Pteriomorphia</taxon>
        <taxon>Pterioida</taxon>
        <taxon>Pterioidea</taxon>
        <taxon>Pteriidae</taxon>
        <taxon>Pinctada</taxon>
    </lineage>
</organism>
<feature type="region of interest" description="Disordered" evidence="1">
    <location>
        <begin position="252"/>
        <end position="275"/>
    </location>
</feature>
<feature type="region of interest" description="Disordered" evidence="1">
    <location>
        <begin position="1196"/>
        <end position="1215"/>
    </location>
</feature>
<dbReference type="Proteomes" id="UP001186944">
    <property type="component" value="Unassembled WGS sequence"/>
</dbReference>
<feature type="region of interest" description="Disordered" evidence="1">
    <location>
        <begin position="1898"/>
        <end position="1948"/>
    </location>
</feature>
<feature type="compositionally biased region" description="Basic and acidic residues" evidence="1">
    <location>
        <begin position="576"/>
        <end position="589"/>
    </location>
</feature>
<feature type="region of interest" description="Disordered" evidence="1">
    <location>
        <begin position="1410"/>
        <end position="1464"/>
    </location>
</feature>
<dbReference type="EMBL" id="VSWD01000005">
    <property type="protein sequence ID" value="KAK3103040.1"/>
    <property type="molecule type" value="Genomic_DNA"/>
</dbReference>
<accession>A0AA88YND5</accession>
<feature type="compositionally biased region" description="Low complexity" evidence="1">
    <location>
        <begin position="2209"/>
        <end position="2219"/>
    </location>
</feature>
<feature type="region of interest" description="Disordered" evidence="1">
    <location>
        <begin position="925"/>
        <end position="946"/>
    </location>
</feature>
<feature type="region of interest" description="Disordered" evidence="1">
    <location>
        <begin position="182"/>
        <end position="228"/>
    </location>
</feature>
<feature type="compositionally biased region" description="Polar residues" evidence="1">
    <location>
        <begin position="300"/>
        <end position="321"/>
    </location>
</feature>
<feature type="compositionally biased region" description="Polar residues" evidence="1">
    <location>
        <begin position="1593"/>
        <end position="1603"/>
    </location>
</feature>
<evidence type="ECO:0000313" key="2">
    <source>
        <dbReference type="EMBL" id="KAK3103040.1"/>
    </source>
</evidence>
<feature type="compositionally biased region" description="Low complexity" evidence="1">
    <location>
        <begin position="1930"/>
        <end position="1942"/>
    </location>
</feature>
<feature type="region of interest" description="Disordered" evidence="1">
    <location>
        <begin position="2195"/>
        <end position="2219"/>
    </location>
</feature>
<feature type="region of interest" description="Disordered" evidence="1">
    <location>
        <begin position="1115"/>
        <end position="1149"/>
    </location>
</feature>
<feature type="region of interest" description="Disordered" evidence="1">
    <location>
        <begin position="1301"/>
        <end position="1320"/>
    </location>
</feature>
<feature type="compositionally biased region" description="Basic and acidic residues" evidence="1">
    <location>
        <begin position="1115"/>
        <end position="1124"/>
    </location>
</feature>
<feature type="compositionally biased region" description="Low complexity" evidence="1">
    <location>
        <begin position="1269"/>
        <end position="1280"/>
    </location>
</feature>